<dbReference type="GO" id="GO:0016042">
    <property type="term" value="P:lipid catabolic process"/>
    <property type="evidence" value="ECO:0007669"/>
    <property type="project" value="UniProtKB-KW"/>
</dbReference>
<name>A0A1V9XTC7_9ACAR</name>
<keyword evidence="5" id="KW-1185">Reference proteome</keyword>
<dbReference type="AlphaFoldDB" id="A0A1V9XTC7"/>
<dbReference type="Pfam" id="PF00561">
    <property type="entry name" value="Abhydrolase_1"/>
    <property type="match status" value="1"/>
</dbReference>
<dbReference type="InParanoid" id="A0A1V9XTC7"/>
<dbReference type="OrthoDB" id="6486764at2759"/>
<accession>A0A1V9XTC7</accession>
<reference evidence="4 5" key="1">
    <citation type="journal article" date="2017" name="Gigascience">
        <title>Draft genome of the honey bee ectoparasitic mite, Tropilaelaps mercedesae, is shaped by the parasitic life history.</title>
        <authorList>
            <person name="Dong X."/>
            <person name="Armstrong S.D."/>
            <person name="Xia D."/>
            <person name="Makepeace B.L."/>
            <person name="Darby A.C."/>
            <person name="Kadowaki T."/>
        </authorList>
    </citation>
    <scope>NUCLEOTIDE SEQUENCE [LARGE SCALE GENOMIC DNA]</scope>
    <source>
        <strain evidence="4">Wuxi-XJTLU</strain>
    </source>
</reference>
<evidence type="ECO:0000259" key="3">
    <source>
        <dbReference type="Pfam" id="PF00561"/>
    </source>
</evidence>
<evidence type="ECO:0000313" key="4">
    <source>
        <dbReference type="EMBL" id="OQR76747.1"/>
    </source>
</evidence>
<keyword evidence="2" id="KW-0443">Lipid metabolism</keyword>
<evidence type="ECO:0000256" key="1">
    <source>
        <dbReference type="ARBA" id="ARBA00022963"/>
    </source>
</evidence>
<dbReference type="SUPFAM" id="SSF53474">
    <property type="entry name" value="alpha/beta-Hydrolases"/>
    <property type="match status" value="1"/>
</dbReference>
<dbReference type="PANTHER" id="PTHR11005">
    <property type="entry name" value="LYSOSOMAL ACID LIPASE-RELATED"/>
    <property type="match status" value="1"/>
</dbReference>
<evidence type="ECO:0000256" key="2">
    <source>
        <dbReference type="ARBA" id="ARBA00023098"/>
    </source>
</evidence>
<feature type="domain" description="AB hydrolase-1" evidence="3">
    <location>
        <begin position="2"/>
        <end position="282"/>
    </location>
</feature>
<dbReference type="EMBL" id="MNPL01004452">
    <property type="protein sequence ID" value="OQR76747.1"/>
    <property type="molecule type" value="Genomic_DNA"/>
</dbReference>
<comment type="caution">
    <text evidence="4">The sequence shown here is derived from an EMBL/GenBank/DDBJ whole genome shotgun (WGS) entry which is preliminary data.</text>
</comment>
<dbReference type="Gene3D" id="3.40.50.1820">
    <property type="entry name" value="alpha/beta hydrolase"/>
    <property type="match status" value="1"/>
</dbReference>
<protein>
    <submittedName>
        <fullName evidence="4">Lysosomal acid lipase/cholesteryl ester hydrolase-like</fullName>
    </submittedName>
</protein>
<proteinExistence type="predicted"/>
<gene>
    <name evidence="4" type="ORF">BIW11_07583</name>
</gene>
<organism evidence="4 5">
    <name type="scientific">Tropilaelaps mercedesae</name>
    <dbReference type="NCBI Taxonomy" id="418985"/>
    <lineage>
        <taxon>Eukaryota</taxon>
        <taxon>Metazoa</taxon>
        <taxon>Ecdysozoa</taxon>
        <taxon>Arthropoda</taxon>
        <taxon>Chelicerata</taxon>
        <taxon>Arachnida</taxon>
        <taxon>Acari</taxon>
        <taxon>Parasitiformes</taxon>
        <taxon>Mesostigmata</taxon>
        <taxon>Gamasina</taxon>
        <taxon>Dermanyssoidea</taxon>
        <taxon>Laelapidae</taxon>
        <taxon>Tropilaelaps</taxon>
    </lineage>
</organism>
<keyword evidence="4" id="KW-0378">Hydrolase</keyword>
<dbReference type="Proteomes" id="UP000192247">
    <property type="component" value="Unassembled WGS sequence"/>
</dbReference>
<keyword evidence="1" id="KW-0442">Lipid degradation</keyword>
<evidence type="ECO:0000313" key="5">
    <source>
        <dbReference type="Proteomes" id="UP000192247"/>
    </source>
</evidence>
<dbReference type="STRING" id="418985.A0A1V9XTC7"/>
<dbReference type="InterPro" id="IPR000073">
    <property type="entry name" value="AB_hydrolase_1"/>
</dbReference>
<dbReference type="InterPro" id="IPR029058">
    <property type="entry name" value="AB_hydrolase_fold"/>
</dbReference>
<sequence length="311" mass="35663">MDLSAQIDYALKVTGREQVYYAGMSQGGASMYALLAKRPDYNRKIRAMAALGTFRRVCHINIWWLNYASTLENYIGRLSIVEVLPKISMLDRACDMADKLCVWFTKTFMYTDIKYLNTTRFPVYMNHFPSGTSKMNLFYYSQLMQESQCTSHWSEVREYDYDRAPASRWSHARSKTNVHRALQILATSVASDDTASRKPTAARLLWGVFGDAKKINPDMYEGRLEPPILDPENINVPIKLYWSEGDRYAPPAEQALLKRELRSIVAEFHITDPAWGHYSFAVSPYNASLFTDVADFFDDCSLGSEYCTLQS</sequence>
<dbReference type="GO" id="GO:0016787">
    <property type="term" value="F:hydrolase activity"/>
    <property type="evidence" value="ECO:0007669"/>
    <property type="project" value="UniProtKB-KW"/>
</dbReference>